<dbReference type="Pfam" id="PF00201">
    <property type="entry name" value="UDPGT"/>
    <property type="match status" value="1"/>
</dbReference>
<dbReference type="InterPro" id="IPR002213">
    <property type="entry name" value="UDP_glucos_trans"/>
</dbReference>
<dbReference type="FunFam" id="3.40.50.2000:FF:000038">
    <property type="entry name" value="UDP-GlucuronosylTransferase"/>
    <property type="match status" value="1"/>
</dbReference>
<evidence type="ECO:0000256" key="6">
    <source>
        <dbReference type="ARBA" id="ARBA00022729"/>
    </source>
</evidence>
<dbReference type="EMBL" id="CADEPM010000005">
    <property type="protein sequence ID" value="CAB3406343.1"/>
    <property type="molecule type" value="Genomic_DNA"/>
</dbReference>
<evidence type="ECO:0000256" key="5">
    <source>
        <dbReference type="ARBA" id="ARBA00022692"/>
    </source>
</evidence>
<dbReference type="Proteomes" id="UP000494206">
    <property type="component" value="Unassembled WGS sequence"/>
</dbReference>
<evidence type="ECO:0000256" key="10">
    <source>
        <dbReference type="RuleBase" id="RU003718"/>
    </source>
</evidence>
<dbReference type="PROSITE" id="PS00375">
    <property type="entry name" value="UDPGT"/>
    <property type="match status" value="1"/>
</dbReference>
<keyword evidence="8 11" id="KW-0472">Membrane</keyword>
<evidence type="ECO:0000256" key="1">
    <source>
        <dbReference type="ARBA" id="ARBA00004167"/>
    </source>
</evidence>
<dbReference type="AlphaFoldDB" id="A0A8S1EYB5"/>
<dbReference type="SUPFAM" id="SSF53756">
    <property type="entry name" value="UDP-Glycosyltransferase/glycogen phosphorylase"/>
    <property type="match status" value="1"/>
</dbReference>
<dbReference type="OrthoDB" id="5835829at2759"/>
<reference evidence="12 13" key="1">
    <citation type="submission" date="2020-04" db="EMBL/GenBank/DDBJ databases">
        <authorList>
            <person name="Laetsch R D."/>
            <person name="Stevens L."/>
            <person name="Kumar S."/>
            <person name="Blaxter L. M."/>
        </authorList>
    </citation>
    <scope>NUCLEOTIDE SEQUENCE [LARGE SCALE GENOMIC DNA]</scope>
</reference>
<comment type="catalytic activity">
    <reaction evidence="9 11">
        <text>glucuronate acceptor + UDP-alpha-D-glucuronate = acceptor beta-D-glucuronoside + UDP + H(+)</text>
        <dbReference type="Rhea" id="RHEA:21032"/>
        <dbReference type="ChEBI" id="CHEBI:15378"/>
        <dbReference type="ChEBI" id="CHEBI:58052"/>
        <dbReference type="ChEBI" id="CHEBI:58223"/>
        <dbReference type="ChEBI" id="CHEBI:132367"/>
        <dbReference type="ChEBI" id="CHEBI:132368"/>
        <dbReference type="EC" id="2.4.1.17"/>
    </reaction>
</comment>
<keyword evidence="7 11" id="KW-1133">Transmembrane helix</keyword>
<dbReference type="GO" id="GO:0015020">
    <property type="term" value="F:glucuronosyltransferase activity"/>
    <property type="evidence" value="ECO:0007669"/>
    <property type="project" value="UniProtKB-EC"/>
</dbReference>
<dbReference type="Gene3D" id="3.40.50.2000">
    <property type="entry name" value="Glycogen Phosphorylase B"/>
    <property type="match status" value="1"/>
</dbReference>
<dbReference type="EC" id="2.4.1.17" evidence="11"/>
<evidence type="ECO:0000256" key="8">
    <source>
        <dbReference type="ARBA" id="ARBA00023136"/>
    </source>
</evidence>
<evidence type="ECO:0000256" key="4">
    <source>
        <dbReference type="ARBA" id="ARBA00022679"/>
    </source>
</evidence>
<keyword evidence="6" id="KW-0732">Signal</keyword>
<organism evidence="12 13">
    <name type="scientific">Caenorhabditis bovis</name>
    <dbReference type="NCBI Taxonomy" id="2654633"/>
    <lineage>
        <taxon>Eukaryota</taxon>
        <taxon>Metazoa</taxon>
        <taxon>Ecdysozoa</taxon>
        <taxon>Nematoda</taxon>
        <taxon>Chromadorea</taxon>
        <taxon>Rhabditida</taxon>
        <taxon>Rhabditina</taxon>
        <taxon>Rhabditomorpha</taxon>
        <taxon>Rhabditoidea</taxon>
        <taxon>Rhabditidae</taxon>
        <taxon>Peloderinae</taxon>
        <taxon>Caenorhabditis</taxon>
    </lineage>
</organism>
<keyword evidence="3 10" id="KW-0328">Glycosyltransferase</keyword>
<evidence type="ECO:0000313" key="13">
    <source>
        <dbReference type="Proteomes" id="UP000494206"/>
    </source>
</evidence>
<feature type="transmembrane region" description="Helical" evidence="11">
    <location>
        <begin position="431"/>
        <end position="450"/>
    </location>
</feature>
<dbReference type="GO" id="GO:0016020">
    <property type="term" value="C:membrane"/>
    <property type="evidence" value="ECO:0007669"/>
    <property type="project" value="UniProtKB-SubCell"/>
</dbReference>
<name>A0A8S1EYB5_9PELO</name>
<evidence type="ECO:0000256" key="2">
    <source>
        <dbReference type="ARBA" id="ARBA00009995"/>
    </source>
</evidence>
<comment type="similarity">
    <text evidence="2 10">Belongs to the UDP-glycosyltransferase family.</text>
</comment>
<accession>A0A8S1EYB5</accession>
<keyword evidence="5 11" id="KW-0812">Transmembrane</keyword>
<keyword evidence="4 10" id="KW-0808">Transferase</keyword>
<dbReference type="PANTHER" id="PTHR48043">
    <property type="entry name" value="EG:EG0003.4 PROTEIN-RELATED"/>
    <property type="match status" value="1"/>
</dbReference>
<keyword evidence="13" id="KW-1185">Reference proteome</keyword>
<comment type="subcellular location">
    <subcellularLocation>
        <location evidence="1 11">Membrane</location>
        <topology evidence="1 11">Single-pass membrane protein</topology>
    </subcellularLocation>
</comment>
<protein>
    <recommendedName>
        <fullName evidence="11">UDP-glucuronosyltransferase</fullName>
        <ecNumber evidence="11">2.4.1.17</ecNumber>
    </recommendedName>
</protein>
<comment type="caution">
    <text evidence="12">The sequence shown here is derived from an EMBL/GenBank/DDBJ whole genome shotgun (WGS) entry which is preliminary data.</text>
</comment>
<evidence type="ECO:0000313" key="12">
    <source>
        <dbReference type="EMBL" id="CAB3406343.1"/>
    </source>
</evidence>
<evidence type="ECO:0000256" key="3">
    <source>
        <dbReference type="ARBA" id="ARBA00022676"/>
    </source>
</evidence>
<evidence type="ECO:0000256" key="11">
    <source>
        <dbReference type="RuleBase" id="RU362059"/>
    </source>
</evidence>
<gene>
    <name evidence="12" type="ORF">CBOVIS_LOCUS8426</name>
</gene>
<dbReference type="CDD" id="cd03784">
    <property type="entry name" value="GT1_Gtf-like"/>
    <property type="match status" value="1"/>
</dbReference>
<dbReference type="InterPro" id="IPR050271">
    <property type="entry name" value="UDP-glycosyltransferase"/>
</dbReference>
<proteinExistence type="inferred from homology"/>
<sequence>MLIRLEPDPCLIRHGSSFRTVKVIEENEIEKLIFQNVWKPFSNFSAILPMIKGFLKTFEFNCQHIFNQTELIEQLRNEKFDLAITESILICNHALIDHIGIENVISAESFLQSDIVKYASGEPAFPSFFPTIFTADTDKMGFSARMTNTAAAIFAYWFAYIRYEYELDGIKKLYANGKDYKELINRAAFHMINSNRFLDYPSATLPKTVFIGGMQVIPNGAANLTKEWDELLSRRDTNILISFGSMTRSSEMPDEFKNAFLDVFSSMPNITFIWKYEDENSTIAAHLPNVKLTAWMPQNDLLADDRLTLFITHGGLGSTIELAHYGKPAIVIPLTGDQFRNAHMLTRHGGAIRLDKSQLGDSRAIGASIATVLNDARYSANARRLSAIVANHRPRDVLLEYCSLAVEFGPLETLNSAGAHLNYLQYHSIDLLIVFLAIFIIFSYVSYRFWKFLICFFIRKCRSKYAPLPITEKKNE</sequence>
<evidence type="ECO:0000256" key="7">
    <source>
        <dbReference type="ARBA" id="ARBA00022989"/>
    </source>
</evidence>
<dbReference type="InterPro" id="IPR035595">
    <property type="entry name" value="UDP_glycos_trans_CS"/>
</dbReference>
<evidence type="ECO:0000256" key="9">
    <source>
        <dbReference type="ARBA" id="ARBA00047475"/>
    </source>
</evidence>
<dbReference type="PANTHER" id="PTHR48043:SF73">
    <property type="entry name" value="UDP-GLUCURONOSYLTRANSFERASE"/>
    <property type="match status" value="1"/>
</dbReference>